<organism evidence="1 2">
    <name type="scientific">Actinophytocola oryzae</name>
    <dbReference type="NCBI Taxonomy" id="502181"/>
    <lineage>
        <taxon>Bacteria</taxon>
        <taxon>Bacillati</taxon>
        <taxon>Actinomycetota</taxon>
        <taxon>Actinomycetes</taxon>
        <taxon>Pseudonocardiales</taxon>
        <taxon>Pseudonocardiaceae</taxon>
    </lineage>
</organism>
<dbReference type="Proteomes" id="UP000294927">
    <property type="component" value="Unassembled WGS sequence"/>
</dbReference>
<accession>A0A4R7V4C1</accession>
<dbReference type="InterPro" id="IPR027417">
    <property type="entry name" value="P-loop_NTPase"/>
</dbReference>
<proteinExistence type="predicted"/>
<dbReference type="OrthoDB" id="9773429at2"/>
<sequence length="1186" mass="130526">MNLVEQVLRAIQGHPVNPAEFERCACALLRTRYPGVSAVEGGHDFGRDADIYFPSDDGDPQRLGRLLATIGDPVANLRNGLKRMSQEGLRVDLIVMACLQPVNATKLAKLDKLCHSYGLPAPQVYSRDWFVNELVSEPEWRQRLLGVGGQLELLLERPLDVLEPAAPALTLVGREVELSTLRKLVDDRTDVMLVGVPGVGKTRLATELGDDVLFLQGGEPGQVLDAVVGTRPAAVVVDDAHSRAPDLQVLRRIRVQEQTTFSIIATTWPDQAEDVRTALPSAQVVVIDLLERKNMDVLIRAAGVTGHRARVVVLDQAEGRPGWALALCEVLVNGGGQDIVTGSAHRANVERYLRRVTESPTALDVLACLAALGTLSGETAYQLAPLVGIPPAELTGLLDRLARHGLLDSTPYGWSLQPSLRAPLVARWFFTEPTHRPWDSLVQTFPDHHRALTAAAIAAARTGSALAHQAVRAIAASLLAPGTGEEVDFGLLAQYSTIDEHTARQAVIQALAALSTPRPTHQIGGFHFDPIARSATTLLIRAARQWLLPEAVSALLDLAIGDTRARHSTQEHPLRVLGDLARIIDPDHGTSIQIRERVLTLTLGWLTANPDPAHWTVATKMLATLFSPEVSGTWSDPGDLNTFSYSQGYDTATNLEQLLDLWTQVDNLLTVHPDKVMTVCPPEALCPLIDLVSEWFRLAAGVRFDARELRPEQRQAARAGARRILRTLRPVVRAVPGLAVRAQRVLDNRPTDDQDDNAPIAAFQLDSDLVDLLGGTREPDEDTAGWIEARHLRLDQLAQRITSLGPAAGITRYTDLTHAACLATHSLDGHATLLALRIAPHMTDPAAWVRLANQHRNPALLHAAIQQILKAAPEAVPVEELITHMSDPGLRAAIVSVAVDRSDVDEFTDQVINDLGTADAPLLDRHLRTDSPTDVLHRLLTHPNPAIATAAALEFADAQPYGPTLPDAWKDDWRAAIQDMNVEDMDQHARWKATRVLEHLATNDPDLFEYWFARQLDYQKTREYLRPPEPDGCTELLTHLPREHRERLTRQYAQLLHLPRTHITLLTHLVGHDRDLAERLLDEKVITTEHLLDAVTGQRGIVLEQLGPLLLDRGADPDHIAEHAGVLLGARFGSESFHHKHLLHFFQMLSEKEPGLLPVAEAGCIRQKTLRDKAEEQERRGRVRGV</sequence>
<reference evidence="1 2" key="1">
    <citation type="submission" date="2019-03" db="EMBL/GenBank/DDBJ databases">
        <title>Genomic Encyclopedia of Archaeal and Bacterial Type Strains, Phase II (KMG-II): from individual species to whole genera.</title>
        <authorList>
            <person name="Goeker M."/>
        </authorList>
    </citation>
    <scope>NUCLEOTIDE SEQUENCE [LARGE SCALE GENOMIC DNA]</scope>
    <source>
        <strain evidence="1 2">DSM 45499</strain>
    </source>
</reference>
<dbReference type="RefSeq" id="WP_133906649.1">
    <property type="nucleotide sequence ID" value="NZ_SOCP01000014.1"/>
</dbReference>
<dbReference type="SUPFAM" id="SSF52540">
    <property type="entry name" value="P-loop containing nucleoside triphosphate hydrolases"/>
    <property type="match status" value="1"/>
</dbReference>
<evidence type="ECO:0000313" key="1">
    <source>
        <dbReference type="EMBL" id="TDV44199.1"/>
    </source>
</evidence>
<comment type="caution">
    <text evidence="1">The sequence shown here is derived from an EMBL/GenBank/DDBJ whole genome shotgun (WGS) entry which is preliminary data.</text>
</comment>
<name>A0A4R7V4C1_9PSEU</name>
<keyword evidence="2" id="KW-1185">Reference proteome</keyword>
<dbReference type="EMBL" id="SOCP01000014">
    <property type="protein sequence ID" value="TDV44199.1"/>
    <property type="molecule type" value="Genomic_DNA"/>
</dbReference>
<evidence type="ECO:0000313" key="2">
    <source>
        <dbReference type="Proteomes" id="UP000294927"/>
    </source>
</evidence>
<protein>
    <submittedName>
        <fullName evidence="1">Uncharacterized protein</fullName>
    </submittedName>
</protein>
<gene>
    <name evidence="1" type="ORF">CLV71_114108</name>
</gene>
<dbReference type="AlphaFoldDB" id="A0A4R7V4C1"/>